<dbReference type="VEuPathDB" id="FungiDB:A1O7_04735"/>
<dbReference type="RefSeq" id="XP_007756935.1">
    <property type="nucleotide sequence ID" value="XM_007758745.1"/>
</dbReference>
<keyword evidence="1" id="KW-0732">Signal</keyword>
<evidence type="ECO:0000313" key="2">
    <source>
        <dbReference type="EMBL" id="EXJ60582.1"/>
    </source>
</evidence>
<dbReference type="EMBL" id="AMGW01000003">
    <property type="protein sequence ID" value="EXJ60582.1"/>
    <property type="molecule type" value="Genomic_DNA"/>
</dbReference>
<dbReference type="eggNOG" id="ENOG502SJAM">
    <property type="taxonomic scope" value="Eukaryota"/>
</dbReference>
<feature type="signal peptide" evidence="1">
    <location>
        <begin position="1"/>
        <end position="24"/>
    </location>
</feature>
<evidence type="ECO:0000313" key="3">
    <source>
        <dbReference type="Proteomes" id="UP000019473"/>
    </source>
</evidence>
<dbReference type="GeneID" id="19179320"/>
<gene>
    <name evidence="2" type="ORF">A1O7_04735</name>
</gene>
<name>W9VXL5_9EURO</name>
<dbReference type="OrthoDB" id="4148174at2759"/>
<keyword evidence="3" id="KW-1185">Reference proteome</keyword>
<accession>W9VXL5</accession>
<reference evidence="2 3" key="1">
    <citation type="submission" date="2013-03" db="EMBL/GenBank/DDBJ databases">
        <title>The Genome Sequence of Cladophialophora yegresii CBS 114405.</title>
        <authorList>
            <consortium name="The Broad Institute Genomics Platform"/>
            <person name="Cuomo C."/>
            <person name="de Hoog S."/>
            <person name="Gorbushina A."/>
            <person name="Walker B."/>
            <person name="Young S.K."/>
            <person name="Zeng Q."/>
            <person name="Gargeya S."/>
            <person name="Fitzgerald M."/>
            <person name="Haas B."/>
            <person name="Abouelleil A."/>
            <person name="Allen A.W."/>
            <person name="Alvarado L."/>
            <person name="Arachchi H.M."/>
            <person name="Berlin A.M."/>
            <person name="Chapman S.B."/>
            <person name="Gainer-Dewar J."/>
            <person name="Goldberg J."/>
            <person name="Griggs A."/>
            <person name="Gujja S."/>
            <person name="Hansen M."/>
            <person name="Howarth C."/>
            <person name="Imamovic A."/>
            <person name="Ireland A."/>
            <person name="Larimer J."/>
            <person name="McCowan C."/>
            <person name="Murphy C."/>
            <person name="Pearson M."/>
            <person name="Poon T.W."/>
            <person name="Priest M."/>
            <person name="Roberts A."/>
            <person name="Saif S."/>
            <person name="Shea T."/>
            <person name="Sisk P."/>
            <person name="Sykes S."/>
            <person name="Wortman J."/>
            <person name="Nusbaum C."/>
            <person name="Birren B."/>
        </authorList>
    </citation>
    <scope>NUCLEOTIDE SEQUENCE [LARGE SCALE GENOMIC DNA]</scope>
    <source>
        <strain evidence="2 3">CBS 114405</strain>
    </source>
</reference>
<dbReference type="AlphaFoldDB" id="W9VXL5"/>
<organism evidence="2 3">
    <name type="scientific">Cladophialophora yegresii CBS 114405</name>
    <dbReference type="NCBI Taxonomy" id="1182544"/>
    <lineage>
        <taxon>Eukaryota</taxon>
        <taxon>Fungi</taxon>
        <taxon>Dikarya</taxon>
        <taxon>Ascomycota</taxon>
        <taxon>Pezizomycotina</taxon>
        <taxon>Eurotiomycetes</taxon>
        <taxon>Chaetothyriomycetidae</taxon>
        <taxon>Chaetothyriales</taxon>
        <taxon>Herpotrichiellaceae</taxon>
        <taxon>Cladophialophora</taxon>
    </lineage>
</organism>
<dbReference type="Proteomes" id="UP000019473">
    <property type="component" value="Unassembled WGS sequence"/>
</dbReference>
<sequence>MSRLPPPLLRVLLLLAALLTLTSSQTISSADDGGYTGYTLTVRDTANNTDDVVYETENTNTDTSGGSSAPNASPPDVYLNASVSVGEIDLAVRNLTAQINIAAQVLSLLTFNAGVDLSINRVELLIQNVTAKVELEARLENLVAMINDTLSSIDLNPIIATLGNDVGDLLDSTVGGLTGSGSGSGTGTGTSTSGADSDLSARSALLEQGILYSVNDYSGNVHTNRVLDQAGNIVDEKLRNDGDVYSSEIVGSYWHDMTPTGRESTVLFDGVNAREVQYSYMPFAGLISTAAIYLDAEGNVLGTRVLSEIEGGGSSTIADD</sequence>
<evidence type="ECO:0000256" key="1">
    <source>
        <dbReference type="SAM" id="SignalP"/>
    </source>
</evidence>
<comment type="caution">
    <text evidence="2">The sequence shown here is derived from an EMBL/GenBank/DDBJ whole genome shotgun (WGS) entry which is preliminary data.</text>
</comment>
<dbReference type="HOGENOM" id="CLU_912166_0_0_1"/>
<proteinExistence type="predicted"/>
<protein>
    <submittedName>
        <fullName evidence="2">Uncharacterized protein</fullName>
    </submittedName>
</protein>
<feature type="chain" id="PRO_5004930644" evidence="1">
    <location>
        <begin position="25"/>
        <end position="320"/>
    </location>
</feature>